<organism evidence="2 3">
    <name type="scientific">Brucella intermedia GD04153</name>
    <dbReference type="NCBI Taxonomy" id="2975438"/>
    <lineage>
        <taxon>Bacteria</taxon>
        <taxon>Pseudomonadati</taxon>
        <taxon>Pseudomonadota</taxon>
        <taxon>Alphaproteobacteria</taxon>
        <taxon>Hyphomicrobiales</taxon>
        <taxon>Brucellaceae</taxon>
        <taxon>Brucella/Ochrobactrum group</taxon>
        <taxon>Brucella</taxon>
    </lineage>
</organism>
<feature type="region of interest" description="Disordered" evidence="1">
    <location>
        <begin position="1"/>
        <end position="23"/>
    </location>
</feature>
<sequence length="141" mass="15989">MAQRVNLTGNPPRLITSKPGQNATPSLRDDLKTFDSNWFNGSGIKFKYFGTFTANFVYTFPYALSFVPKFWIKYYNVFDTSVFNNTPSYPIPSTAYIPFEFQGVLGSDMIAAARAYTNRIETNYTYAITSGMRVSIMVFEA</sequence>
<comment type="caution">
    <text evidence="2">The sequence shown here is derived from an EMBL/GenBank/DDBJ whole genome shotgun (WGS) entry which is preliminary data.</text>
</comment>
<evidence type="ECO:0000313" key="3">
    <source>
        <dbReference type="Proteomes" id="UP001158087"/>
    </source>
</evidence>
<proteinExistence type="predicted"/>
<dbReference type="Proteomes" id="UP001158087">
    <property type="component" value="Unassembled WGS sequence"/>
</dbReference>
<name>A0AA42H4Y9_9HYPH</name>
<accession>A0AA42H4Y9</accession>
<gene>
    <name evidence="2" type="ORF">N7376_22175</name>
</gene>
<evidence type="ECO:0000313" key="2">
    <source>
        <dbReference type="EMBL" id="MDH0126687.1"/>
    </source>
</evidence>
<dbReference type="AlphaFoldDB" id="A0AA42H4Y9"/>
<reference evidence="2" key="1">
    <citation type="submission" date="2022-09" db="EMBL/GenBank/DDBJ databases">
        <title>Intensive care unit water sources are persistently colonized with multi-drug resistant bacteria and are the site of extensive horizontal gene transfer of antibiotic resistance genes.</title>
        <authorList>
            <person name="Diorio-Toth L."/>
        </authorList>
    </citation>
    <scope>NUCLEOTIDE SEQUENCE</scope>
    <source>
        <strain evidence="2">GD04153</strain>
    </source>
</reference>
<evidence type="ECO:0000256" key="1">
    <source>
        <dbReference type="SAM" id="MobiDB-lite"/>
    </source>
</evidence>
<dbReference type="EMBL" id="JAODYY010000015">
    <property type="protein sequence ID" value="MDH0126687.1"/>
    <property type="molecule type" value="Genomic_DNA"/>
</dbReference>
<protein>
    <submittedName>
        <fullName evidence="2">Uncharacterized protein</fullName>
    </submittedName>
</protein>